<dbReference type="InterPro" id="IPR032675">
    <property type="entry name" value="LRR_dom_sf"/>
</dbReference>
<dbReference type="EMBL" id="JBAHYK010001315">
    <property type="protein sequence ID" value="KAL0568536.1"/>
    <property type="molecule type" value="Genomic_DNA"/>
</dbReference>
<organism evidence="1 2">
    <name type="scientific">Marasmius crinis-equi</name>
    <dbReference type="NCBI Taxonomy" id="585013"/>
    <lineage>
        <taxon>Eukaryota</taxon>
        <taxon>Fungi</taxon>
        <taxon>Dikarya</taxon>
        <taxon>Basidiomycota</taxon>
        <taxon>Agaricomycotina</taxon>
        <taxon>Agaricomycetes</taxon>
        <taxon>Agaricomycetidae</taxon>
        <taxon>Agaricales</taxon>
        <taxon>Marasmiineae</taxon>
        <taxon>Marasmiaceae</taxon>
        <taxon>Marasmius</taxon>
    </lineage>
</organism>
<keyword evidence="2" id="KW-1185">Reference proteome</keyword>
<protein>
    <recommendedName>
        <fullName evidence="3">F-box domain-containing protein</fullName>
    </recommendedName>
</protein>
<dbReference type="Proteomes" id="UP001465976">
    <property type="component" value="Unassembled WGS sequence"/>
</dbReference>
<reference evidence="1 2" key="1">
    <citation type="submission" date="2024-02" db="EMBL/GenBank/DDBJ databases">
        <title>A draft genome for the cacao thread blight pathogen Marasmius crinis-equi.</title>
        <authorList>
            <person name="Cohen S.P."/>
            <person name="Baruah I.K."/>
            <person name="Amoako-Attah I."/>
            <person name="Bukari Y."/>
            <person name="Meinhardt L.W."/>
            <person name="Bailey B.A."/>
        </authorList>
    </citation>
    <scope>NUCLEOTIDE SEQUENCE [LARGE SCALE GENOMIC DNA]</scope>
    <source>
        <strain evidence="1 2">GH-76</strain>
    </source>
</reference>
<proteinExistence type="predicted"/>
<gene>
    <name evidence="1" type="ORF">V5O48_013443</name>
</gene>
<evidence type="ECO:0008006" key="3">
    <source>
        <dbReference type="Google" id="ProtNLM"/>
    </source>
</evidence>
<evidence type="ECO:0000313" key="2">
    <source>
        <dbReference type="Proteomes" id="UP001465976"/>
    </source>
</evidence>
<evidence type="ECO:0000313" key="1">
    <source>
        <dbReference type="EMBL" id="KAL0568536.1"/>
    </source>
</evidence>
<accession>A0ABR3F026</accession>
<comment type="caution">
    <text evidence="1">The sequence shown here is derived from an EMBL/GenBank/DDBJ whole genome shotgun (WGS) entry which is preliminary data.</text>
</comment>
<sequence>MPTYSCSSSPFSHVLDTNYAPSEQECTDIRSLLYEPEQRAGNLAQEIQKLQAELNEVQHFIDRHRSLLSPVRRVPADLLGEIFVQTLPSNTFNLAARTVKDAPLLLTTICHSWREVALKTPRLWNGIHIYLPRNHPQFPHDQLSFLIQQRKQGAQTWLERSGALPITFSISVGTGWGRLAGSDSYFANFAALLTRYSRRLRVVKIGSEPQGTSNIISPDVWQSFAELTQEDLPILQDVQLAGQLFTYYDPQGSLLTMPTPTPLALLLPKLSSLRTLHISHESVEAVLGVGLQWTFLIHLTLKSRYREDSTPASVVATIVKSCPSLLSLSLDTTLDHFPPEIADSTVVSTVPPQRASIRSLTLRLREGDRPEADLSQGLLATFQGILTPALEELAITAGLFRSRTHSYFISNNHEGFHMPFHEMLARANCRITHFTINDFLLSNLEALSRSFELLESLISFRYEGHPYEQIRLSSHHGDYLGPFLRLLSENTSLCPQLEQIQMDCEVCHIDSIIALVSSRQRLKRLTADFGLLAVEGNRQELSSERVRAVVAEWRQMRGIQVVWKWRTQFIDPSFFDHPYTGIPDARLDDHPIDFRSPQREYL</sequence>
<name>A0ABR3F026_9AGAR</name>
<dbReference type="Gene3D" id="3.80.10.10">
    <property type="entry name" value="Ribonuclease Inhibitor"/>
    <property type="match status" value="1"/>
</dbReference>